<dbReference type="SUPFAM" id="SSF75304">
    <property type="entry name" value="Amidase signature (AS) enzymes"/>
    <property type="match status" value="1"/>
</dbReference>
<feature type="region of interest" description="Disordered" evidence="1">
    <location>
        <begin position="100"/>
        <end position="146"/>
    </location>
</feature>
<keyword evidence="3" id="KW-1185">Reference proteome</keyword>
<dbReference type="Gene3D" id="3.90.1300.10">
    <property type="entry name" value="Amidase signature (AS) domain"/>
    <property type="match status" value="1"/>
</dbReference>
<reference evidence="2 3" key="1">
    <citation type="submission" date="2020-10" db="EMBL/GenBank/DDBJ databases">
        <title>The Coptis chinensis genome and diversification of protoberbering-type alkaloids.</title>
        <authorList>
            <person name="Wang B."/>
            <person name="Shu S."/>
            <person name="Song C."/>
            <person name="Liu Y."/>
        </authorList>
    </citation>
    <scope>NUCLEOTIDE SEQUENCE [LARGE SCALE GENOMIC DNA]</scope>
    <source>
        <strain evidence="2">HL-2020</strain>
        <tissue evidence="2">Leaf</tissue>
    </source>
</reference>
<protein>
    <submittedName>
        <fullName evidence="2">Uncharacterized protein</fullName>
    </submittedName>
</protein>
<dbReference type="AlphaFoldDB" id="A0A835LIQ4"/>
<feature type="compositionally biased region" description="Polar residues" evidence="1">
    <location>
        <begin position="117"/>
        <end position="130"/>
    </location>
</feature>
<dbReference type="Proteomes" id="UP000631114">
    <property type="component" value="Unassembled WGS sequence"/>
</dbReference>
<sequence length="329" mass="35655">MAILKKIPVTVKKVRDCGGIVFGKTNLDEFGMGSSTESSDFQSEYPNMIVQAKLNSSGGYEETLFPPCSIACAFLREYPEQVIPKDLLTMHSEIVRAGEAGSDVDVSEDMHCDESVSGVQESSNDMSSESDPFLAPTYESEDSANDVEVNQQGEQINVVFKPVNVRLLDENMSLTTTLPASRGENVERAEALLVVVPKSSRKYIMGVVTLDSWALAVFAFCSTEALPTSVDMEDVLVKKRSETIEQVAPISIDEAAGSTGCHPQTPPPIVTTVESTRDCGMDGATLPLVSDTVAMLGSREPVPVQQEEAILVQQDVQEQAPVRVTRSKR</sequence>
<evidence type="ECO:0000313" key="3">
    <source>
        <dbReference type="Proteomes" id="UP000631114"/>
    </source>
</evidence>
<dbReference type="InterPro" id="IPR036928">
    <property type="entry name" value="AS_sf"/>
</dbReference>
<dbReference type="EMBL" id="JADFTS010000007">
    <property type="protein sequence ID" value="KAF9596290.1"/>
    <property type="molecule type" value="Genomic_DNA"/>
</dbReference>
<evidence type="ECO:0000256" key="1">
    <source>
        <dbReference type="SAM" id="MobiDB-lite"/>
    </source>
</evidence>
<comment type="caution">
    <text evidence="2">The sequence shown here is derived from an EMBL/GenBank/DDBJ whole genome shotgun (WGS) entry which is preliminary data.</text>
</comment>
<evidence type="ECO:0000313" key="2">
    <source>
        <dbReference type="EMBL" id="KAF9596290.1"/>
    </source>
</evidence>
<accession>A0A835LIQ4</accession>
<organism evidence="2 3">
    <name type="scientific">Coptis chinensis</name>
    <dbReference type="NCBI Taxonomy" id="261450"/>
    <lineage>
        <taxon>Eukaryota</taxon>
        <taxon>Viridiplantae</taxon>
        <taxon>Streptophyta</taxon>
        <taxon>Embryophyta</taxon>
        <taxon>Tracheophyta</taxon>
        <taxon>Spermatophyta</taxon>
        <taxon>Magnoliopsida</taxon>
        <taxon>Ranunculales</taxon>
        <taxon>Ranunculaceae</taxon>
        <taxon>Coptidoideae</taxon>
        <taxon>Coptis</taxon>
    </lineage>
</organism>
<name>A0A835LIQ4_9MAGN</name>
<proteinExistence type="predicted"/>
<dbReference type="OrthoDB" id="1785234at2759"/>
<gene>
    <name evidence="2" type="ORF">IFM89_008816</name>
</gene>